<dbReference type="EMBL" id="LYXE01000069">
    <property type="protein sequence ID" value="PDV99524.1"/>
    <property type="molecule type" value="Genomic_DNA"/>
</dbReference>
<dbReference type="Pfam" id="PF00226">
    <property type="entry name" value="DnaJ"/>
    <property type="match status" value="1"/>
</dbReference>
<feature type="domain" description="J" evidence="1">
    <location>
        <begin position="7"/>
        <end position="66"/>
    </location>
</feature>
<dbReference type="PANTHER" id="PTHR44240:SF10">
    <property type="entry name" value="J DOMAIN-CONTAINING PROTEIN"/>
    <property type="match status" value="1"/>
</dbReference>
<reference evidence="2 3" key="1">
    <citation type="submission" date="2016-05" db="EMBL/GenBank/DDBJ databases">
        <authorList>
            <person name="Lavstsen T."/>
            <person name="Jespersen J.S."/>
        </authorList>
    </citation>
    <scope>NUCLEOTIDE SEQUENCE [LARGE SCALE GENOMIC DNA]</scope>
    <source>
        <strain evidence="2 3">B7-9</strain>
    </source>
</reference>
<dbReference type="RefSeq" id="WP_097651845.1">
    <property type="nucleotide sequence ID" value="NZ_LYXE01000069.1"/>
</dbReference>
<dbReference type="Proteomes" id="UP000220922">
    <property type="component" value="Unassembled WGS sequence"/>
</dbReference>
<dbReference type="SUPFAM" id="SSF46565">
    <property type="entry name" value="Chaperone J-domain"/>
    <property type="match status" value="1"/>
</dbReference>
<dbReference type="PANTHER" id="PTHR44240">
    <property type="entry name" value="DNAJ DOMAIN (PROKARYOTIC HEAT SHOCK PROTEIN)-RELATED"/>
    <property type="match status" value="1"/>
</dbReference>
<dbReference type="InterPro" id="IPR052276">
    <property type="entry name" value="Diphthamide-biosynth_chaperone"/>
</dbReference>
<evidence type="ECO:0000313" key="2">
    <source>
        <dbReference type="EMBL" id="PDV99524.1"/>
    </source>
</evidence>
<dbReference type="InterPro" id="IPR001623">
    <property type="entry name" value="DnaJ_domain"/>
</dbReference>
<dbReference type="PROSITE" id="PS50076">
    <property type="entry name" value="DNAJ_2"/>
    <property type="match status" value="1"/>
</dbReference>
<dbReference type="AlphaFoldDB" id="A0A2H3KVY3"/>
<name>A0A2H3KVY3_9CHLR</name>
<accession>A0A2H3KVY3</accession>
<proteinExistence type="predicted"/>
<dbReference type="Gene3D" id="1.10.287.110">
    <property type="entry name" value="DnaJ domain"/>
    <property type="match status" value="1"/>
</dbReference>
<dbReference type="SMART" id="SM00271">
    <property type="entry name" value="DnaJ"/>
    <property type="match status" value="1"/>
</dbReference>
<organism evidence="2 3">
    <name type="scientific">Candidatus Chloroploca asiatica</name>
    <dbReference type="NCBI Taxonomy" id="1506545"/>
    <lineage>
        <taxon>Bacteria</taxon>
        <taxon>Bacillati</taxon>
        <taxon>Chloroflexota</taxon>
        <taxon>Chloroflexia</taxon>
        <taxon>Chloroflexales</taxon>
        <taxon>Chloroflexineae</taxon>
        <taxon>Oscillochloridaceae</taxon>
        <taxon>Candidatus Chloroploca</taxon>
    </lineage>
</organism>
<dbReference type="CDD" id="cd06257">
    <property type="entry name" value="DnaJ"/>
    <property type="match status" value="1"/>
</dbReference>
<gene>
    <name evidence="2" type="ORF">A9Q02_12090</name>
</gene>
<dbReference type="OrthoDB" id="129696at2"/>
<comment type="caution">
    <text evidence="2">The sequence shown here is derived from an EMBL/GenBank/DDBJ whole genome shotgun (WGS) entry which is preliminary data.</text>
</comment>
<sequence>MSEAYNNPYMTLGLNVEASAAEIKRAYFALVREYPPERHPEQFKRIRSAYEQLRDPEQRLETDMQLLQPWQASSSRRRPPAPVLDVSQQDLLLALELLTELHRTDWREDYEVIKLS</sequence>
<protein>
    <recommendedName>
        <fullName evidence="1">J domain-containing protein</fullName>
    </recommendedName>
</protein>
<evidence type="ECO:0000313" key="3">
    <source>
        <dbReference type="Proteomes" id="UP000220922"/>
    </source>
</evidence>
<keyword evidence="3" id="KW-1185">Reference proteome</keyword>
<evidence type="ECO:0000259" key="1">
    <source>
        <dbReference type="PROSITE" id="PS50076"/>
    </source>
</evidence>
<dbReference type="InterPro" id="IPR036869">
    <property type="entry name" value="J_dom_sf"/>
</dbReference>
<dbReference type="PRINTS" id="PR00625">
    <property type="entry name" value="JDOMAIN"/>
</dbReference>